<dbReference type="Pfam" id="PF12697">
    <property type="entry name" value="Abhydrolase_6"/>
    <property type="match status" value="1"/>
</dbReference>
<keyword evidence="3" id="KW-1185">Reference proteome</keyword>
<dbReference type="PANTHER" id="PTHR37017:SF13">
    <property type="entry name" value="AB HYDROLASE-1 DOMAIN-CONTAINING PROTEIN"/>
    <property type="match status" value="1"/>
</dbReference>
<gene>
    <name evidence="2" type="ORF">R3P38DRAFT_2901405</name>
</gene>
<feature type="domain" description="AB hydrolase-1" evidence="1">
    <location>
        <begin position="8"/>
        <end position="245"/>
    </location>
</feature>
<dbReference type="InterPro" id="IPR000073">
    <property type="entry name" value="AB_hydrolase_1"/>
</dbReference>
<dbReference type="Gene3D" id="3.40.50.1820">
    <property type="entry name" value="alpha/beta hydrolase"/>
    <property type="match status" value="1"/>
</dbReference>
<evidence type="ECO:0000313" key="3">
    <source>
        <dbReference type="Proteomes" id="UP001362999"/>
    </source>
</evidence>
<dbReference type="InterPro" id="IPR052897">
    <property type="entry name" value="Sec-Metab_Biosynth_Hydrolase"/>
</dbReference>
<dbReference type="PANTHER" id="PTHR37017">
    <property type="entry name" value="AB HYDROLASE-1 DOMAIN-CONTAINING PROTEIN-RELATED"/>
    <property type="match status" value="1"/>
</dbReference>
<organism evidence="2 3">
    <name type="scientific">Favolaschia claudopus</name>
    <dbReference type="NCBI Taxonomy" id="2862362"/>
    <lineage>
        <taxon>Eukaryota</taxon>
        <taxon>Fungi</taxon>
        <taxon>Dikarya</taxon>
        <taxon>Basidiomycota</taxon>
        <taxon>Agaricomycotina</taxon>
        <taxon>Agaricomycetes</taxon>
        <taxon>Agaricomycetidae</taxon>
        <taxon>Agaricales</taxon>
        <taxon>Marasmiineae</taxon>
        <taxon>Mycenaceae</taxon>
        <taxon>Favolaschia</taxon>
    </lineage>
</organism>
<dbReference type="AlphaFoldDB" id="A0AAW0CPH1"/>
<dbReference type="InterPro" id="IPR029058">
    <property type="entry name" value="AB_hydrolase_fold"/>
</dbReference>
<sequence length="255" mass="27014">MASSKPTIIIIPGSFSPASQYSAVTTDLESHGYDVHAIDLETVGRRDTPPSMYDDAAKLAALITKLADDGKDVVLVPHSYGGVVACEASKGLAKSLREQEGKRGGVARIVFVTAVGPPVGQSIKDVFPPGALDSFAITDGYMTADPALIAAVGFSHLPTEKALAHGSKLLNHVAASFEQPITYAPYKDIPISFLICEDEKLIVPELQKKMIATMESDMPEGKTVDRHPVQADHGIHLSQPKAMAAVVRKSLGDTA</sequence>
<evidence type="ECO:0000313" key="2">
    <source>
        <dbReference type="EMBL" id="KAK7039684.1"/>
    </source>
</evidence>
<comment type="caution">
    <text evidence="2">The sequence shown here is derived from an EMBL/GenBank/DDBJ whole genome shotgun (WGS) entry which is preliminary data.</text>
</comment>
<dbReference type="Proteomes" id="UP001362999">
    <property type="component" value="Unassembled WGS sequence"/>
</dbReference>
<reference evidence="2 3" key="1">
    <citation type="journal article" date="2024" name="J Genomics">
        <title>Draft genome sequencing and assembly of Favolaschia claudopus CIRM-BRFM 2984 isolated from oak limbs.</title>
        <authorList>
            <person name="Navarro D."/>
            <person name="Drula E."/>
            <person name="Chaduli D."/>
            <person name="Cazenave R."/>
            <person name="Ahrendt S."/>
            <person name="Wang J."/>
            <person name="Lipzen A."/>
            <person name="Daum C."/>
            <person name="Barry K."/>
            <person name="Grigoriev I.V."/>
            <person name="Favel A."/>
            <person name="Rosso M.N."/>
            <person name="Martin F."/>
        </authorList>
    </citation>
    <scope>NUCLEOTIDE SEQUENCE [LARGE SCALE GENOMIC DNA]</scope>
    <source>
        <strain evidence="2 3">CIRM-BRFM 2984</strain>
    </source>
</reference>
<proteinExistence type="predicted"/>
<protein>
    <submittedName>
        <fullName evidence="2">AB hydrolase-1 domain-containing protein</fullName>
    </submittedName>
</protein>
<dbReference type="SUPFAM" id="SSF53474">
    <property type="entry name" value="alpha/beta-Hydrolases"/>
    <property type="match status" value="1"/>
</dbReference>
<accession>A0AAW0CPH1</accession>
<name>A0AAW0CPH1_9AGAR</name>
<evidence type="ECO:0000259" key="1">
    <source>
        <dbReference type="Pfam" id="PF12697"/>
    </source>
</evidence>
<keyword evidence="2" id="KW-0378">Hydrolase</keyword>
<dbReference type="GO" id="GO:0016787">
    <property type="term" value="F:hydrolase activity"/>
    <property type="evidence" value="ECO:0007669"/>
    <property type="project" value="UniProtKB-KW"/>
</dbReference>
<dbReference type="EMBL" id="JAWWNJ010000016">
    <property type="protein sequence ID" value="KAK7039684.1"/>
    <property type="molecule type" value="Genomic_DNA"/>
</dbReference>